<evidence type="ECO:0000259" key="11">
    <source>
        <dbReference type="Pfam" id="PF02782"/>
    </source>
</evidence>
<feature type="active site" description="Proton acceptor" evidence="8">
    <location>
        <position position="237"/>
    </location>
</feature>
<comment type="function">
    <text evidence="8">Catalyzes the phosphorylation of D-xylulose to D-xylulose 5-phosphate.</text>
</comment>
<evidence type="ECO:0000256" key="1">
    <source>
        <dbReference type="ARBA" id="ARBA00009156"/>
    </source>
</evidence>
<evidence type="ECO:0000313" key="13">
    <source>
        <dbReference type="Proteomes" id="UP001629214"/>
    </source>
</evidence>
<evidence type="ECO:0000256" key="7">
    <source>
        <dbReference type="ARBA" id="ARBA00023277"/>
    </source>
</evidence>
<dbReference type="InterPro" id="IPR018484">
    <property type="entry name" value="FGGY_N"/>
</dbReference>
<feature type="site" description="Important for activity" evidence="8">
    <location>
        <position position="6"/>
    </location>
</feature>
<dbReference type="InterPro" id="IPR018485">
    <property type="entry name" value="FGGY_C"/>
</dbReference>
<keyword evidence="3 8" id="KW-0808">Transferase</keyword>
<dbReference type="InterPro" id="IPR018483">
    <property type="entry name" value="Carb_kinase_FGGY_CS"/>
</dbReference>
<comment type="similarity">
    <text evidence="1 8 9">Belongs to the FGGY kinase family.</text>
</comment>
<evidence type="ECO:0000256" key="2">
    <source>
        <dbReference type="ARBA" id="ARBA00022629"/>
    </source>
</evidence>
<evidence type="ECO:0000256" key="6">
    <source>
        <dbReference type="ARBA" id="ARBA00022840"/>
    </source>
</evidence>
<keyword evidence="13" id="KW-1185">Reference proteome</keyword>
<name>A0ABW8Z9J0_9BURK</name>
<dbReference type="EMBL" id="JAQQFR010000007">
    <property type="protein sequence ID" value="MFL9879155.1"/>
    <property type="molecule type" value="Genomic_DNA"/>
</dbReference>
<feature type="domain" description="Carbohydrate kinase FGGY C-terminal" evidence="11">
    <location>
        <begin position="255"/>
        <end position="439"/>
    </location>
</feature>
<dbReference type="EC" id="2.7.1.17" evidence="8 9"/>
<keyword evidence="2 8" id="KW-0859">Xylose metabolism</keyword>
<keyword evidence="4 8" id="KW-0547">Nucleotide-binding</keyword>
<dbReference type="HAMAP" id="MF_02220">
    <property type="entry name" value="XylB"/>
    <property type="match status" value="1"/>
</dbReference>
<dbReference type="RefSeq" id="WP_408168157.1">
    <property type="nucleotide sequence ID" value="NZ_JAQQFR010000007.1"/>
</dbReference>
<dbReference type="InterPro" id="IPR043129">
    <property type="entry name" value="ATPase_NBD"/>
</dbReference>
<comment type="catalytic activity">
    <reaction evidence="8 9">
        <text>D-xylulose + ATP = D-xylulose 5-phosphate + ADP + H(+)</text>
        <dbReference type="Rhea" id="RHEA:10964"/>
        <dbReference type="ChEBI" id="CHEBI:15378"/>
        <dbReference type="ChEBI" id="CHEBI:17140"/>
        <dbReference type="ChEBI" id="CHEBI:30616"/>
        <dbReference type="ChEBI" id="CHEBI:57737"/>
        <dbReference type="ChEBI" id="CHEBI:456216"/>
        <dbReference type="EC" id="2.7.1.17"/>
    </reaction>
</comment>
<gene>
    <name evidence="8 9 12" type="primary">xylB</name>
    <name evidence="12" type="ORF">PQR63_12220</name>
</gene>
<keyword evidence="5 8" id="KW-0418">Kinase</keyword>
<evidence type="ECO:0000256" key="8">
    <source>
        <dbReference type="HAMAP-Rule" id="MF_02220"/>
    </source>
</evidence>
<evidence type="ECO:0000256" key="3">
    <source>
        <dbReference type="ARBA" id="ARBA00022679"/>
    </source>
</evidence>
<dbReference type="Gene3D" id="3.30.420.40">
    <property type="match status" value="2"/>
</dbReference>
<keyword evidence="7 8" id="KW-0119">Carbohydrate metabolism</keyword>
<dbReference type="NCBIfam" id="TIGR01312">
    <property type="entry name" value="XylB"/>
    <property type="match status" value="1"/>
</dbReference>
<dbReference type="PIRSF" id="PIRSF000538">
    <property type="entry name" value="GlpK"/>
    <property type="match status" value="1"/>
</dbReference>
<evidence type="ECO:0000256" key="4">
    <source>
        <dbReference type="ARBA" id="ARBA00022741"/>
    </source>
</evidence>
<dbReference type="Pfam" id="PF02782">
    <property type="entry name" value="FGGY_C"/>
    <property type="match status" value="1"/>
</dbReference>
<keyword evidence="6 8" id="KW-0067">ATP-binding</keyword>
<reference evidence="12 13" key="1">
    <citation type="journal article" date="2024" name="Chem. Sci.">
        <title>Discovery of megapolipeptins by genome mining of a Burkholderiales bacteria collection.</title>
        <authorList>
            <person name="Paulo B.S."/>
            <person name="Recchia M.J.J."/>
            <person name="Lee S."/>
            <person name="Fergusson C.H."/>
            <person name="Romanowski S.B."/>
            <person name="Hernandez A."/>
            <person name="Krull N."/>
            <person name="Liu D.Y."/>
            <person name="Cavanagh H."/>
            <person name="Bos A."/>
            <person name="Gray C.A."/>
            <person name="Murphy B.T."/>
            <person name="Linington R.G."/>
            <person name="Eustaquio A.S."/>
        </authorList>
    </citation>
    <scope>NUCLEOTIDE SEQUENCE [LARGE SCALE GENOMIC DNA]</scope>
    <source>
        <strain evidence="12 13">RL21-008-BIB-B</strain>
    </source>
</reference>
<proteinExistence type="inferred from homology"/>
<dbReference type="Proteomes" id="UP001629214">
    <property type="component" value="Unassembled WGS sequence"/>
</dbReference>
<sequence>MYLGIDLGTSEVKAVVIDAEGKLLALAGTPLTVSRPHPRWSEQDPQQWWQATCDTVAKLRAQIGPEHFKKISAIGLSGQMHGAVLLDARDRVLRPAILWSDSRSTEECAELTRRAPDLHEVAGNLAMPGFTAPKLLWVARHEPQLFEQVACVLLPKDWLRLQMTGQKISDPSDAAGTLWLDVARRDWSDALLAAGGMHRGQMPALVDGSRAAGFLLPALAQAWGLSPEVKVAGGAGDGAASAVGIGAVNAGDGFLSLGTSGVLFVVNDKFRPNPARAIHAFCHTLPQRWHQMSVMLSAASCLRWFCRLCSVDEKTLLEEVALLDDEALANAPLFLPYLSGERTPHNDPYALGMFHGLSHEHQRAALAYAVLEGVSFGMVDGLDALRAAGTGVQQLSLVGGGARSAYWAQLLSDALNVRIVTHVGSEAGGALGAARLAWLADGGEEEVVCRKPQQQDSFIPRASRHAALMPRLQRYRDIYRPWPALPSTETAQ</sequence>
<comment type="caution">
    <text evidence="12">The sequence shown here is derived from an EMBL/GenBank/DDBJ whole genome shotgun (WGS) entry which is preliminary data.</text>
</comment>
<feature type="binding site" evidence="8">
    <location>
        <begin position="80"/>
        <end position="81"/>
    </location>
    <ligand>
        <name>substrate</name>
    </ligand>
</feature>
<dbReference type="InterPro" id="IPR006000">
    <property type="entry name" value="Xylulokinase"/>
</dbReference>
<dbReference type="PANTHER" id="PTHR43095">
    <property type="entry name" value="SUGAR KINASE"/>
    <property type="match status" value="1"/>
</dbReference>
<dbReference type="InterPro" id="IPR050406">
    <property type="entry name" value="FGGY_Carb_Kinase"/>
</dbReference>
<dbReference type="SUPFAM" id="SSF53067">
    <property type="entry name" value="Actin-like ATPase domain"/>
    <property type="match status" value="2"/>
</dbReference>
<dbReference type="Pfam" id="PF00370">
    <property type="entry name" value="FGGY_N"/>
    <property type="match status" value="1"/>
</dbReference>
<dbReference type="PANTHER" id="PTHR43095:SF6">
    <property type="entry name" value="XYLULOSE KINASE"/>
    <property type="match status" value="1"/>
</dbReference>
<dbReference type="InterPro" id="IPR000577">
    <property type="entry name" value="Carb_kinase_FGGY"/>
</dbReference>
<evidence type="ECO:0000256" key="9">
    <source>
        <dbReference type="RuleBase" id="RU364073"/>
    </source>
</evidence>
<protein>
    <recommendedName>
        <fullName evidence="8 9">Xylulose kinase</fullName>
        <shortName evidence="8 9">Xylulokinase</shortName>
        <ecNumber evidence="8 9">2.7.1.17</ecNumber>
    </recommendedName>
</protein>
<dbReference type="PROSITE" id="PS00933">
    <property type="entry name" value="FGGY_KINASES_1"/>
    <property type="match status" value="1"/>
</dbReference>
<dbReference type="CDD" id="cd07808">
    <property type="entry name" value="ASKHA_NBD_FGGY_EcXK-like"/>
    <property type="match status" value="1"/>
</dbReference>
<dbReference type="GO" id="GO:0004856">
    <property type="term" value="F:D-xylulokinase activity"/>
    <property type="evidence" value="ECO:0007669"/>
    <property type="project" value="UniProtKB-EC"/>
</dbReference>
<accession>A0ABW8Z9J0</accession>
<evidence type="ECO:0000313" key="12">
    <source>
        <dbReference type="EMBL" id="MFL9879155.1"/>
    </source>
</evidence>
<feature type="domain" description="Carbohydrate kinase FGGY N-terminal" evidence="10">
    <location>
        <begin position="1"/>
        <end position="244"/>
    </location>
</feature>
<evidence type="ECO:0000256" key="5">
    <source>
        <dbReference type="ARBA" id="ARBA00022777"/>
    </source>
</evidence>
<evidence type="ECO:0000259" key="10">
    <source>
        <dbReference type="Pfam" id="PF00370"/>
    </source>
</evidence>
<organism evidence="12 13">
    <name type="scientific">Herbaspirillum rhizosphaerae</name>
    <dbReference type="NCBI Taxonomy" id="346179"/>
    <lineage>
        <taxon>Bacteria</taxon>
        <taxon>Pseudomonadati</taxon>
        <taxon>Pseudomonadota</taxon>
        <taxon>Betaproteobacteria</taxon>
        <taxon>Burkholderiales</taxon>
        <taxon>Oxalobacteraceae</taxon>
        <taxon>Herbaspirillum</taxon>
    </lineage>
</organism>